<gene>
    <name evidence="4" type="ORF">RB2654_06524</name>
</gene>
<comment type="similarity">
    <text evidence="1">Belongs to the DprA/Smf family.</text>
</comment>
<accession>A3VFW7</accession>
<dbReference type="Pfam" id="PF17782">
    <property type="entry name" value="WHD_DprA"/>
    <property type="match status" value="1"/>
</dbReference>
<protein>
    <submittedName>
        <fullName evidence="4">DNA processing protein DprA, putative</fullName>
    </submittedName>
</protein>
<dbReference type="NCBIfam" id="TIGR00732">
    <property type="entry name" value="dprA"/>
    <property type="match status" value="1"/>
</dbReference>
<name>A3VFW7_9RHOB</name>
<evidence type="ECO:0000313" key="4">
    <source>
        <dbReference type="EMBL" id="EAQ12743.1"/>
    </source>
</evidence>
<dbReference type="Gene3D" id="1.10.10.10">
    <property type="entry name" value="Winged helix-like DNA-binding domain superfamily/Winged helix DNA-binding domain"/>
    <property type="match status" value="1"/>
</dbReference>
<evidence type="ECO:0000259" key="3">
    <source>
        <dbReference type="Pfam" id="PF17782"/>
    </source>
</evidence>
<dbReference type="Proteomes" id="UP000002931">
    <property type="component" value="Unassembled WGS sequence"/>
</dbReference>
<dbReference type="EMBL" id="AAMT01000007">
    <property type="protein sequence ID" value="EAQ12743.1"/>
    <property type="molecule type" value="Genomic_DNA"/>
</dbReference>
<evidence type="ECO:0000313" key="5">
    <source>
        <dbReference type="Proteomes" id="UP000002931"/>
    </source>
</evidence>
<dbReference type="InterPro" id="IPR041614">
    <property type="entry name" value="DprA_WH"/>
</dbReference>
<sequence>MAWLRLLRSRRVGVTTFFRLMGEHGSAQAALDALPEVAKTAGVDDYSVCPLPVVEKEIDWAVKCGAEMLCFGAPDYPALLAEIPDPPPILWAIGNLDLLARPTVGVVGARNASSLGTRMARKLAGDLGAAGRVVVSGLARGVDTAAHTAALKTGTIAVMAGGVDVIYPSENAVLGEEIGRDGLRLSEAPMSLTPQARHFPRRNRIISGLSRAVVVVEAAAKSGSLITAEMALEQGREVFAVPGHPFDARATGCNRLIRDGATLLRGAQDVLDVISGGVEHAAQEPRTAAADPAPAPIAKVAPVDIPSAPAETRTLAETAALHQLILDRLGPSPVSEDQLVRDLAMPAGDVASELTDLELEGHVSRAPGGLISRTG</sequence>
<evidence type="ECO:0000259" key="2">
    <source>
        <dbReference type="Pfam" id="PF02481"/>
    </source>
</evidence>
<comment type="caution">
    <text evidence="4">The sequence shown here is derived from an EMBL/GenBank/DDBJ whole genome shotgun (WGS) entry which is preliminary data.</text>
</comment>
<dbReference type="GO" id="GO:0009294">
    <property type="term" value="P:DNA-mediated transformation"/>
    <property type="evidence" value="ECO:0007669"/>
    <property type="project" value="InterPro"/>
</dbReference>
<dbReference type="PANTHER" id="PTHR43022:SF1">
    <property type="entry name" value="PROTEIN SMF"/>
    <property type="match status" value="1"/>
</dbReference>
<dbReference type="STRING" id="314271.RB2654_06524"/>
<evidence type="ECO:0000256" key="1">
    <source>
        <dbReference type="ARBA" id="ARBA00006525"/>
    </source>
</evidence>
<dbReference type="AlphaFoldDB" id="A3VFW7"/>
<dbReference type="Gene3D" id="3.40.50.450">
    <property type="match status" value="1"/>
</dbReference>
<dbReference type="PANTHER" id="PTHR43022">
    <property type="entry name" value="PROTEIN SMF"/>
    <property type="match status" value="1"/>
</dbReference>
<feature type="domain" description="Smf/DprA SLOG" evidence="2">
    <location>
        <begin position="68"/>
        <end position="273"/>
    </location>
</feature>
<dbReference type="HOGENOM" id="CLU_029601_1_1_5"/>
<organism evidence="4 5">
    <name type="scientific">Maritimibacter alkaliphilus HTCC2654</name>
    <dbReference type="NCBI Taxonomy" id="314271"/>
    <lineage>
        <taxon>Bacteria</taxon>
        <taxon>Pseudomonadati</taxon>
        <taxon>Pseudomonadota</taxon>
        <taxon>Alphaproteobacteria</taxon>
        <taxon>Rhodobacterales</taxon>
        <taxon>Roseobacteraceae</taxon>
        <taxon>Maritimibacter</taxon>
    </lineage>
</organism>
<dbReference type="Pfam" id="PF21102">
    <property type="entry name" value="DprA_N"/>
    <property type="match status" value="1"/>
</dbReference>
<dbReference type="InterPro" id="IPR057666">
    <property type="entry name" value="DrpA_SLOG"/>
</dbReference>
<dbReference type="Pfam" id="PF02481">
    <property type="entry name" value="DNA_processg_A"/>
    <property type="match status" value="1"/>
</dbReference>
<feature type="domain" description="DprA winged helix" evidence="3">
    <location>
        <begin position="310"/>
        <end position="369"/>
    </location>
</feature>
<dbReference type="RefSeq" id="WP_008329897.1">
    <property type="nucleotide sequence ID" value="NZ_CH902578.1"/>
</dbReference>
<dbReference type="SUPFAM" id="SSF102405">
    <property type="entry name" value="MCP/YpsA-like"/>
    <property type="match status" value="1"/>
</dbReference>
<dbReference type="InterPro" id="IPR003488">
    <property type="entry name" value="DprA"/>
</dbReference>
<reference evidence="4 5" key="1">
    <citation type="journal article" date="2010" name="J. Bacteriol.">
        <title>Genome sequences of Pelagibaca bermudensis HTCC2601T and Maritimibacter alkaliphilus HTCC2654T, the type strains of two marine Roseobacter genera.</title>
        <authorList>
            <person name="Thrash J.C."/>
            <person name="Cho J.C."/>
            <person name="Ferriera S."/>
            <person name="Johnson J."/>
            <person name="Vergin K.L."/>
            <person name="Giovannoni S.J."/>
        </authorList>
    </citation>
    <scope>NUCLEOTIDE SEQUENCE [LARGE SCALE GENOMIC DNA]</scope>
    <source>
        <strain evidence="4 5">HTCC2654</strain>
    </source>
</reference>
<dbReference type="InterPro" id="IPR036388">
    <property type="entry name" value="WH-like_DNA-bd_sf"/>
</dbReference>
<keyword evidence="5" id="KW-1185">Reference proteome</keyword>
<proteinExistence type="inferred from homology"/>
<dbReference type="eggNOG" id="COG0758">
    <property type="taxonomic scope" value="Bacteria"/>
</dbReference>